<keyword evidence="1" id="KW-0812">Transmembrane</keyword>
<accession>A0A8H2W7K9</accession>
<dbReference type="EMBL" id="CAJMWR010000101">
    <property type="protein sequence ID" value="CAE6344909.1"/>
    <property type="molecule type" value="Genomic_DNA"/>
</dbReference>
<sequence length="86" mass="8833">MSSGLSSELSFSLASIAPPSALFVGTSSAFLIVYSVICVALVDDDLLGCCTKSPPVHGRRLVVNTHLFAVPNLPTSPSVTVSSIPS</sequence>
<evidence type="ECO:0000313" key="2">
    <source>
        <dbReference type="EMBL" id="CAE6344909.1"/>
    </source>
</evidence>
<feature type="transmembrane region" description="Helical" evidence="1">
    <location>
        <begin position="20"/>
        <end position="42"/>
    </location>
</feature>
<comment type="caution">
    <text evidence="2">The sequence shown here is derived from an EMBL/GenBank/DDBJ whole genome shotgun (WGS) entry which is preliminary data.</text>
</comment>
<proteinExistence type="predicted"/>
<keyword evidence="1" id="KW-1133">Transmembrane helix</keyword>
<name>A0A8H2W7K9_9AGAM</name>
<evidence type="ECO:0000313" key="3">
    <source>
        <dbReference type="Proteomes" id="UP000663840"/>
    </source>
</evidence>
<organism evidence="2 3">
    <name type="scientific">Rhizoctonia solani</name>
    <dbReference type="NCBI Taxonomy" id="456999"/>
    <lineage>
        <taxon>Eukaryota</taxon>
        <taxon>Fungi</taxon>
        <taxon>Dikarya</taxon>
        <taxon>Basidiomycota</taxon>
        <taxon>Agaricomycotina</taxon>
        <taxon>Agaricomycetes</taxon>
        <taxon>Cantharellales</taxon>
        <taxon>Ceratobasidiaceae</taxon>
        <taxon>Rhizoctonia</taxon>
    </lineage>
</organism>
<evidence type="ECO:0000256" key="1">
    <source>
        <dbReference type="SAM" id="Phobius"/>
    </source>
</evidence>
<dbReference type="AlphaFoldDB" id="A0A8H2W7K9"/>
<keyword evidence="1" id="KW-0472">Membrane</keyword>
<reference evidence="2" key="1">
    <citation type="submission" date="2021-01" db="EMBL/GenBank/DDBJ databases">
        <authorList>
            <person name="Kaushik A."/>
        </authorList>
    </citation>
    <scope>NUCLEOTIDE SEQUENCE</scope>
    <source>
        <strain evidence="2">AG1-1A</strain>
    </source>
</reference>
<gene>
    <name evidence="2" type="ORF">RDB_LOCUS5719</name>
</gene>
<dbReference type="Proteomes" id="UP000663840">
    <property type="component" value="Unassembled WGS sequence"/>
</dbReference>
<protein>
    <submittedName>
        <fullName evidence="2">Uncharacterized protein</fullName>
    </submittedName>
</protein>